<evidence type="ECO:0000313" key="1">
    <source>
        <dbReference type="EMBL" id="ADB52682.1"/>
    </source>
</evidence>
<accession>D3F5Y3</accession>
<proteinExistence type="predicted"/>
<sequence length="68" mass="7273">MSAKRLEALVGEPLTPALRRHDPAVLGALAEALEAAMAQQRAALEDAVDGAHRAVPRPLRPLVRRMLG</sequence>
<gene>
    <name evidence="1" type="ordered locus">Cwoe_4268</name>
</gene>
<reference evidence="2" key="2">
    <citation type="submission" date="2010-01" db="EMBL/GenBank/DDBJ databases">
        <title>The complete genome of Conexibacter woesei DSM 14684.</title>
        <authorList>
            <consortium name="US DOE Joint Genome Institute (JGI-PGF)"/>
            <person name="Lucas S."/>
            <person name="Copeland A."/>
            <person name="Lapidus A."/>
            <person name="Glavina del Rio T."/>
            <person name="Dalin E."/>
            <person name="Tice H."/>
            <person name="Bruce D."/>
            <person name="Goodwin L."/>
            <person name="Pitluck S."/>
            <person name="Kyrpides N."/>
            <person name="Mavromatis K."/>
            <person name="Ivanova N."/>
            <person name="Mikhailova N."/>
            <person name="Chertkov O."/>
            <person name="Brettin T."/>
            <person name="Detter J.C."/>
            <person name="Han C."/>
            <person name="Larimer F."/>
            <person name="Land M."/>
            <person name="Hauser L."/>
            <person name="Markowitz V."/>
            <person name="Cheng J.-F."/>
            <person name="Hugenholtz P."/>
            <person name="Woyke T."/>
            <person name="Wu D."/>
            <person name="Pukall R."/>
            <person name="Steenblock K."/>
            <person name="Schneider S."/>
            <person name="Klenk H.-P."/>
            <person name="Eisen J.A."/>
        </authorList>
    </citation>
    <scope>NUCLEOTIDE SEQUENCE [LARGE SCALE GENOMIC DNA]</scope>
    <source>
        <strain evidence="2">DSM 14684 / CIP 108061 / JCM 11494 / NBRC 100937 / ID131577</strain>
    </source>
</reference>
<reference evidence="1 2" key="1">
    <citation type="journal article" date="2010" name="Stand. Genomic Sci.">
        <title>Complete genome sequence of Conexibacter woesei type strain (ID131577).</title>
        <authorList>
            <person name="Pukall R."/>
            <person name="Lapidus A."/>
            <person name="Glavina Del Rio T."/>
            <person name="Copeland A."/>
            <person name="Tice H."/>
            <person name="Cheng J.-F."/>
            <person name="Lucas S."/>
            <person name="Chen F."/>
            <person name="Nolan M."/>
            <person name="Bruce D."/>
            <person name="Goodwin L."/>
            <person name="Pitluck S."/>
            <person name="Mavromatis K."/>
            <person name="Ivanova N."/>
            <person name="Ovchinnikova G."/>
            <person name="Pati A."/>
            <person name="Chen A."/>
            <person name="Palaniappan K."/>
            <person name="Land M."/>
            <person name="Hauser L."/>
            <person name="Chang Y.-J."/>
            <person name="Jeffries C.D."/>
            <person name="Chain P."/>
            <person name="Meincke L."/>
            <person name="Sims D."/>
            <person name="Brettin T."/>
            <person name="Detter J.C."/>
            <person name="Rohde M."/>
            <person name="Goeker M."/>
            <person name="Bristow J."/>
            <person name="Eisen J.A."/>
            <person name="Markowitz V."/>
            <person name="Kyrpides N.C."/>
            <person name="Klenk H.-P."/>
            <person name="Hugenholtz P."/>
        </authorList>
    </citation>
    <scope>NUCLEOTIDE SEQUENCE [LARGE SCALE GENOMIC DNA]</scope>
    <source>
        <strain evidence="2">DSM 14684 / CIP 108061 / JCM 11494 / NBRC 100937 / ID131577</strain>
    </source>
</reference>
<dbReference type="EMBL" id="CP001854">
    <property type="protein sequence ID" value="ADB52682.1"/>
    <property type="molecule type" value="Genomic_DNA"/>
</dbReference>
<keyword evidence="2" id="KW-1185">Reference proteome</keyword>
<organism evidence="1 2">
    <name type="scientific">Conexibacter woesei (strain DSM 14684 / CCUG 47730 / CIP 108061 / JCM 11494 / NBRC 100937 / ID131577)</name>
    <dbReference type="NCBI Taxonomy" id="469383"/>
    <lineage>
        <taxon>Bacteria</taxon>
        <taxon>Bacillati</taxon>
        <taxon>Actinomycetota</taxon>
        <taxon>Thermoleophilia</taxon>
        <taxon>Solirubrobacterales</taxon>
        <taxon>Conexibacteraceae</taxon>
        <taxon>Conexibacter</taxon>
    </lineage>
</organism>
<dbReference type="AlphaFoldDB" id="D3F5Y3"/>
<dbReference type="RefSeq" id="WP_012935733.1">
    <property type="nucleotide sequence ID" value="NC_013739.1"/>
</dbReference>
<dbReference type="HOGENOM" id="CLU_2786730_0_0_11"/>
<dbReference type="KEGG" id="cwo:Cwoe_4268"/>
<dbReference type="Proteomes" id="UP000008229">
    <property type="component" value="Chromosome"/>
</dbReference>
<protein>
    <submittedName>
        <fullName evidence="1">Uncharacterized protein</fullName>
    </submittedName>
</protein>
<evidence type="ECO:0000313" key="2">
    <source>
        <dbReference type="Proteomes" id="UP000008229"/>
    </source>
</evidence>
<name>D3F5Y3_CONWI</name>
<dbReference type="STRING" id="469383.Cwoe_4268"/>